<evidence type="ECO:0000256" key="6">
    <source>
        <dbReference type="ARBA" id="ARBA00022741"/>
    </source>
</evidence>
<organism evidence="14 15">
    <name type="scientific">Theileria parva</name>
    <name type="common">East coast fever infection agent</name>
    <dbReference type="NCBI Taxonomy" id="5875"/>
    <lineage>
        <taxon>Eukaryota</taxon>
        <taxon>Sar</taxon>
        <taxon>Alveolata</taxon>
        <taxon>Apicomplexa</taxon>
        <taxon>Aconoidasida</taxon>
        <taxon>Piroplasmida</taxon>
        <taxon>Theileriidae</taxon>
        <taxon>Theileria</taxon>
    </lineage>
</organism>
<dbReference type="GO" id="GO:0005524">
    <property type="term" value="F:ATP binding"/>
    <property type="evidence" value="ECO:0007669"/>
    <property type="project" value="UniProtKB-KW"/>
</dbReference>
<evidence type="ECO:0000256" key="11">
    <source>
        <dbReference type="ARBA" id="ARBA00048573"/>
    </source>
</evidence>
<dbReference type="Pfam" id="PF01336">
    <property type="entry name" value="tRNA_anti-codon"/>
    <property type="match status" value="1"/>
</dbReference>
<dbReference type="SUPFAM" id="SSF50249">
    <property type="entry name" value="Nucleic acid-binding proteins"/>
    <property type="match status" value="1"/>
</dbReference>
<evidence type="ECO:0000313" key="14">
    <source>
        <dbReference type="EMBL" id="EAN31124.1"/>
    </source>
</evidence>
<dbReference type="GO" id="GO:0005829">
    <property type="term" value="C:cytosol"/>
    <property type="evidence" value="ECO:0007669"/>
    <property type="project" value="TreeGrafter"/>
</dbReference>
<comment type="catalytic activity">
    <reaction evidence="11 12">
        <text>tRNA(Lys) + L-lysine + ATP = L-lysyl-tRNA(Lys) + AMP + diphosphate</text>
        <dbReference type="Rhea" id="RHEA:20792"/>
        <dbReference type="Rhea" id="RHEA-COMP:9696"/>
        <dbReference type="Rhea" id="RHEA-COMP:9697"/>
        <dbReference type="ChEBI" id="CHEBI:30616"/>
        <dbReference type="ChEBI" id="CHEBI:32551"/>
        <dbReference type="ChEBI" id="CHEBI:33019"/>
        <dbReference type="ChEBI" id="CHEBI:78442"/>
        <dbReference type="ChEBI" id="CHEBI:78529"/>
        <dbReference type="ChEBI" id="CHEBI:456215"/>
        <dbReference type="EC" id="6.1.1.6"/>
    </reaction>
</comment>
<dbReference type="InterPro" id="IPR012340">
    <property type="entry name" value="NA-bd_OB-fold"/>
</dbReference>
<dbReference type="InterPro" id="IPR004365">
    <property type="entry name" value="NA-bd_OB_tRNA"/>
</dbReference>
<evidence type="ECO:0000256" key="9">
    <source>
        <dbReference type="ARBA" id="ARBA00023146"/>
    </source>
</evidence>
<dbReference type="FunFam" id="3.30.930.10:FF:000238">
    <property type="entry name" value="Lysine--tRNA ligase"/>
    <property type="match status" value="1"/>
</dbReference>
<dbReference type="GO" id="GO:0004824">
    <property type="term" value="F:lysine-tRNA ligase activity"/>
    <property type="evidence" value="ECO:0007669"/>
    <property type="project" value="UniProtKB-EC"/>
</dbReference>
<keyword evidence="6" id="KW-0547">Nucleotide-binding</keyword>
<dbReference type="NCBIfam" id="TIGR00499">
    <property type="entry name" value="lysS_bact"/>
    <property type="match status" value="1"/>
</dbReference>
<dbReference type="OMA" id="DFRNEGM"/>
<dbReference type="HAMAP" id="MF_00252">
    <property type="entry name" value="Lys_tRNA_synth_class2"/>
    <property type="match status" value="1"/>
</dbReference>
<dbReference type="eggNOG" id="KOG1885">
    <property type="taxonomic scope" value="Eukaryota"/>
</dbReference>
<dbReference type="Gene3D" id="2.40.50.140">
    <property type="entry name" value="Nucleic acid-binding proteins"/>
    <property type="match status" value="1"/>
</dbReference>
<dbReference type="EC" id="6.1.1.6" evidence="3 12"/>
<dbReference type="PANTHER" id="PTHR42918">
    <property type="entry name" value="LYSYL-TRNA SYNTHETASE"/>
    <property type="match status" value="1"/>
</dbReference>
<evidence type="ECO:0000256" key="10">
    <source>
        <dbReference type="ARBA" id="ARBA00030563"/>
    </source>
</evidence>
<dbReference type="SUPFAM" id="SSF55681">
    <property type="entry name" value="Class II aaRS and biotin synthetases"/>
    <property type="match status" value="1"/>
</dbReference>
<dbReference type="Proteomes" id="UP000001949">
    <property type="component" value="Unassembled WGS sequence"/>
</dbReference>
<evidence type="ECO:0000256" key="3">
    <source>
        <dbReference type="ARBA" id="ARBA00013166"/>
    </source>
</evidence>
<evidence type="ECO:0000256" key="5">
    <source>
        <dbReference type="ARBA" id="ARBA00022598"/>
    </source>
</evidence>
<dbReference type="PRINTS" id="PR00982">
    <property type="entry name" value="TRNASYNTHLYS"/>
</dbReference>
<proteinExistence type="inferred from homology"/>
<feature type="domain" description="Aminoacyl-transfer RNA synthetases class-II family profile" evidence="13">
    <location>
        <begin position="215"/>
        <end position="544"/>
    </location>
</feature>
<dbReference type="NCBIfam" id="NF001756">
    <property type="entry name" value="PRK00484.1"/>
    <property type="match status" value="1"/>
</dbReference>
<evidence type="ECO:0000259" key="13">
    <source>
        <dbReference type="PROSITE" id="PS50862"/>
    </source>
</evidence>
<dbReference type="STRING" id="5875.Q4MZX2"/>
<dbReference type="InterPro" id="IPR034762">
    <property type="entry name" value="Lys-tRNA-ligase_II_bac/euk"/>
</dbReference>
<gene>
    <name evidence="14" type="ordered locus">TP03_0387</name>
</gene>
<dbReference type="CDD" id="cd00775">
    <property type="entry name" value="LysRS_core"/>
    <property type="match status" value="1"/>
</dbReference>
<dbReference type="AlphaFoldDB" id="Q4MZX2"/>
<keyword evidence="9 14" id="KW-0030">Aminoacyl-tRNA synthetase</keyword>
<comment type="similarity">
    <text evidence="2">Belongs to the class-II aminoacyl-tRNA synthetase family.</text>
</comment>
<protein>
    <recommendedName>
        <fullName evidence="3 12">Lysine--tRNA ligase</fullName>
        <ecNumber evidence="3 12">6.1.1.6</ecNumber>
    </recommendedName>
    <alternativeName>
        <fullName evidence="10 12">Lysyl-tRNA synthetase</fullName>
    </alternativeName>
</protein>
<evidence type="ECO:0000256" key="8">
    <source>
        <dbReference type="ARBA" id="ARBA00022917"/>
    </source>
</evidence>
<dbReference type="Gene3D" id="3.30.930.10">
    <property type="entry name" value="Bira Bifunctional Protein, Domain 2"/>
    <property type="match status" value="1"/>
</dbReference>
<keyword evidence="7" id="KW-0067">ATP-binding</keyword>
<evidence type="ECO:0000256" key="7">
    <source>
        <dbReference type="ARBA" id="ARBA00022840"/>
    </source>
</evidence>
<keyword evidence="4" id="KW-0963">Cytoplasm</keyword>
<sequence>MLCKKFLNQLSYCSLFYPKYRNLFYLPKARKMSTVVTNASEEQDSRHYYLNRLETVEQWRKNGTAYPHKFHVNMSLKEFVGKYDHLEAGAHLENELVSIAGRVSRIASSSSKLRFLDIKSEGTKLQVFANFANHDASTGDFNDTYNNIKRGDIIGLTGFPGKSKRGELSVFPKSVQILSPCLHMLPDKFGLKDNDVRFRQRYLDLMMNDDSLKVMKLRSRIIDYLRKFLTSRGFFEVETPMLKTTSTGASAKPFITHHNELDLDLFMRIAPELPLKLIIIGGFEKVFEIGKCFRNEGIDPTHNPEFTSCEFYWAYADYHDLMKLTEEFLSSLVFELFGKYEVLYHPDGPDTEGVVIDFTPPFNKVSMVEELENKMKMKLSPPYDSQENVEKYLTAIKEAGLDMPKPPVPAKLIDQLVGHYIEDQIVKPTFIVDFPQCTSPLSKWHRSKENVCERFELFICGKELINSYTELNDPITQRDCFKQQQKAKDLGDDEAQPPDEAFCTALEYGLPPTAGWGIGIDRLTMFLADKNNIKEVIFFPTMRPLNDPTHK</sequence>
<dbReference type="KEGG" id="tpv:TP03_0387"/>
<dbReference type="CDD" id="cd04322">
    <property type="entry name" value="LysRS_N"/>
    <property type="match status" value="1"/>
</dbReference>
<comment type="caution">
    <text evidence="14">The sequence shown here is derived from an EMBL/GenBank/DDBJ whole genome shotgun (WGS) entry which is preliminary data.</text>
</comment>
<dbReference type="PIRSF" id="PIRSF039101">
    <property type="entry name" value="LysRS2"/>
    <property type="match status" value="1"/>
</dbReference>
<name>Q4MZX2_THEPA</name>
<evidence type="ECO:0000256" key="1">
    <source>
        <dbReference type="ARBA" id="ARBA00004496"/>
    </source>
</evidence>
<dbReference type="InterPro" id="IPR004364">
    <property type="entry name" value="Aa-tRNA-synt_II"/>
</dbReference>
<dbReference type="PANTHER" id="PTHR42918:SF9">
    <property type="entry name" value="LYSINE--TRNA LIGASE"/>
    <property type="match status" value="1"/>
</dbReference>
<comment type="subcellular location">
    <subcellularLocation>
        <location evidence="1">Cytoplasm</location>
    </subcellularLocation>
</comment>
<dbReference type="InParanoid" id="Q4MZX2"/>
<dbReference type="EMBL" id="AAGK01000005">
    <property type="protein sequence ID" value="EAN31124.1"/>
    <property type="molecule type" value="Genomic_DNA"/>
</dbReference>
<keyword evidence="8" id="KW-0648">Protein biosynthesis</keyword>
<evidence type="ECO:0000256" key="12">
    <source>
        <dbReference type="RuleBase" id="RU003748"/>
    </source>
</evidence>
<evidence type="ECO:0000256" key="2">
    <source>
        <dbReference type="ARBA" id="ARBA00008226"/>
    </source>
</evidence>
<reference evidence="14 15" key="1">
    <citation type="journal article" date="2005" name="Science">
        <title>Genome sequence of Theileria parva, a bovine pathogen that transforms lymphocytes.</title>
        <authorList>
            <person name="Gardner M.J."/>
            <person name="Bishop R."/>
            <person name="Shah T."/>
            <person name="de Villiers E.P."/>
            <person name="Carlton J.M."/>
            <person name="Hall N."/>
            <person name="Ren Q."/>
            <person name="Paulsen I.T."/>
            <person name="Pain A."/>
            <person name="Berriman M."/>
            <person name="Wilson R.J.M."/>
            <person name="Sato S."/>
            <person name="Ralph S.A."/>
            <person name="Mann D.J."/>
            <person name="Xiong Z."/>
            <person name="Shallom S.J."/>
            <person name="Weidman J."/>
            <person name="Jiang L."/>
            <person name="Lynn J."/>
            <person name="Weaver B."/>
            <person name="Shoaibi A."/>
            <person name="Domingo A.R."/>
            <person name="Wasawo D."/>
            <person name="Crabtree J."/>
            <person name="Wortman J.R."/>
            <person name="Haas B."/>
            <person name="Angiuoli S.V."/>
            <person name="Creasy T.H."/>
            <person name="Lu C."/>
            <person name="Suh B."/>
            <person name="Silva J.C."/>
            <person name="Utterback T.R."/>
            <person name="Feldblyum T.V."/>
            <person name="Pertea M."/>
            <person name="Allen J."/>
            <person name="Nierman W.C."/>
            <person name="Taracha E.L.N."/>
            <person name="Salzberg S.L."/>
            <person name="White O.R."/>
            <person name="Fitzhugh H.A."/>
            <person name="Morzaria S."/>
            <person name="Venter J.C."/>
            <person name="Fraser C.M."/>
            <person name="Nene V."/>
        </authorList>
    </citation>
    <scope>NUCLEOTIDE SEQUENCE [LARGE SCALE GENOMIC DNA]</scope>
    <source>
        <strain evidence="14 15">Muguga</strain>
    </source>
</reference>
<dbReference type="GO" id="GO:0006430">
    <property type="term" value="P:lysyl-tRNA aminoacylation"/>
    <property type="evidence" value="ECO:0007669"/>
    <property type="project" value="InterPro"/>
</dbReference>
<dbReference type="FunCoup" id="Q4MZX2">
    <property type="interactions" value="503"/>
</dbReference>
<dbReference type="GO" id="GO:0000049">
    <property type="term" value="F:tRNA binding"/>
    <property type="evidence" value="ECO:0007669"/>
    <property type="project" value="TreeGrafter"/>
</dbReference>
<dbReference type="VEuPathDB" id="PiroplasmaDB:TpMuguga_03g00387"/>
<dbReference type="InterPro" id="IPR045864">
    <property type="entry name" value="aa-tRNA-synth_II/BPL/LPL"/>
</dbReference>
<accession>Q4MZX2</accession>
<dbReference type="InterPro" id="IPR002313">
    <property type="entry name" value="Lys-tRNA-ligase_II"/>
</dbReference>
<dbReference type="InterPro" id="IPR018149">
    <property type="entry name" value="Lys-tRNA-synth_II_C"/>
</dbReference>
<dbReference type="Pfam" id="PF00152">
    <property type="entry name" value="tRNA-synt_2"/>
    <property type="match status" value="1"/>
</dbReference>
<evidence type="ECO:0000256" key="4">
    <source>
        <dbReference type="ARBA" id="ARBA00022490"/>
    </source>
</evidence>
<evidence type="ECO:0000313" key="15">
    <source>
        <dbReference type="Proteomes" id="UP000001949"/>
    </source>
</evidence>
<dbReference type="GeneID" id="3500340"/>
<dbReference type="FunFam" id="2.40.50.140:FF:000050">
    <property type="entry name" value="Lysine--tRNA ligase"/>
    <property type="match status" value="1"/>
</dbReference>
<keyword evidence="5 14" id="KW-0436">Ligase</keyword>
<dbReference type="InterPro" id="IPR044136">
    <property type="entry name" value="Lys-tRNA-ligase_II_N"/>
</dbReference>
<dbReference type="InterPro" id="IPR006195">
    <property type="entry name" value="aa-tRNA-synth_II"/>
</dbReference>
<keyword evidence="15" id="KW-1185">Reference proteome</keyword>
<dbReference type="PROSITE" id="PS50862">
    <property type="entry name" value="AA_TRNA_LIGASE_II"/>
    <property type="match status" value="1"/>
</dbReference>